<feature type="domain" description="GH18" evidence="6">
    <location>
        <begin position="478"/>
        <end position="830"/>
    </location>
</feature>
<evidence type="ECO:0000259" key="5">
    <source>
        <dbReference type="PROSITE" id="PS50940"/>
    </source>
</evidence>
<dbReference type="InterPro" id="IPR001223">
    <property type="entry name" value="Glyco_hydro18_cat"/>
</dbReference>
<dbReference type="PANTHER" id="PTHR11177:SF360">
    <property type="entry name" value="CHITINASE 4-RELATED"/>
    <property type="match status" value="1"/>
</dbReference>
<dbReference type="PROSITE" id="PS51910">
    <property type="entry name" value="GH18_2"/>
    <property type="match status" value="2"/>
</dbReference>
<dbReference type="GO" id="GO:0004568">
    <property type="term" value="F:chitinase activity"/>
    <property type="evidence" value="ECO:0007669"/>
    <property type="project" value="TreeGrafter"/>
</dbReference>
<name>A0A553P6C0_TIGCA</name>
<dbReference type="STRING" id="6832.A0A553P6C0"/>
<dbReference type="PROSITE" id="PS50940">
    <property type="entry name" value="CHIT_BIND_II"/>
    <property type="match status" value="1"/>
</dbReference>
<evidence type="ECO:0000256" key="3">
    <source>
        <dbReference type="ARBA" id="ARBA00023157"/>
    </source>
</evidence>
<dbReference type="SUPFAM" id="SSF51445">
    <property type="entry name" value="(Trans)glycosidases"/>
    <property type="match status" value="2"/>
</dbReference>
<proteinExistence type="inferred from homology"/>
<dbReference type="SUPFAM" id="SSF54556">
    <property type="entry name" value="Chitinase insertion domain"/>
    <property type="match status" value="2"/>
</dbReference>
<dbReference type="AlphaFoldDB" id="A0A553P6C0"/>
<dbReference type="InterPro" id="IPR017853">
    <property type="entry name" value="GH"/>
</dbReference>
<dbReference type="InterPro" id="IPR002557">
    <property type="entry name" value="Chitin-bd_dom"/>
</dbReference>
<keyword evidence="8" id="KW-1185">Reference proteome</keyword>
<dbReference type="GO" id="GO:0005576">
    <property type="term" value="C:extracellular region"/>
    <property type="evidence" value="ECO:0007669"/>
    <property type="project" value="InterPro"/>
</dbReference>
<dbReference type="Pfam" id="PF00704">
    <property type="entry name" value="Glyco_hydro_18"/>
    <property type="match status" value="2"/>
</dbReference>
<keyword evidence="2" id="KW-0147">Chitin-binding</keyword>
<protein>
    <submittedName>
        <fullName evidence="7">Uncharacterized protein</fullName>
    </submittedName>
</protein>
<dbReference type="GO" id="GO:0008061">
    <property type="term" value="F:chitin binding"/>
    <property type="evidence" value="ECO:0007669"/>
    <property type="project" value="UniProtKB-KW"/>
</dbReference>
<keyword evidence="4" id="KW-0732">Signal</keyword>
<dbReference type="InterPro" id="IPR036508">
    <property type="entry name" value="Chitin-bd_dom_sf"/>
</dbReference>
<feature type="domain" description="Chitin-binding type-2" evidence="5">
    <location>
        <begin position="24"/>
        <end position="80"/>
    </location>
</feature>
<dbReference type="Gene3D" id="2.170.140.10">
    <property type="entry name" value="Chitin binding domain"/>
    <property type="match status" value="1"/>
</dbReference>
<accession>A0A553P6C0</accession>
<dbReference type="InterPro" id="IPR050314">
    <property type="entry name" value="Glycosyl_Hydrlase_18"/>
</dbReference>
<evidence type="ECO:0000256" key="2">
    <source>
        <dbReference type="ARBA" id="ARBA00022669"/>
    </source>
</evidence>
<dbReference type="InterPro" id="IPR029070">
    <property type="entry name" value="Chitinase_insertion_sf"/>
</dbReference>
<dbReference type="FunFam" id="3.10.50.10:FF:000001">
    <property type="entry name" value="Chitinase 3-like 1"/>
    <property type="match status" value="2"/>
</dbReference>
<feature type="signal peptide" evidence="4">
    <location>
        <begin position="1"/>
        <end position="23"/>
    </location>
</feature>
<evidence type="ECO:0000313" key="7">
    <source>
        <dbReference type="EMBL" id="TRY73233.1"/>
    </source>
</evidence>
<evidence type="ECO:0000259" key="6">
    <source>
        <dbReference type="PROSITE" id="PS51910"/>
    </source>
</evidence>
<dbReference type="Proteomes" id="UP000318571">
    <property type="component" value="Chromosome 3"/>
</dbReference>
<comment type="similarity">
    <text evidence="1">Belongs to the glycosyl hydrolase 18 family. Chitinase class II subfamily.</text>
</comment>
<evidence type="ECO:0000313" key="8">
    <source>
        <dbReference type="Proteomes" id="UP000318571"/>
    </source>
</evidence>
<dbReference type="SMART" id="SM00494">
    <property type="entry name" value="ChtBD2"/>
    <property type="match status" value="1"/>
</dbReference>
<reference evidence="7 8" key="1">
    <citation type="journal article" date="2018" name="Nat. Ecol. Evol.">
        <title>Genomic signatures of mitonuclear coevolution across populations of Tigriopus californicus.</title>
        <authorList>
            <person name="Barreto F.S."/>
            <person name="Watson E.T."/>
            <person name="Lima T.G."/>
            <person name="Willett C.S."/>
            <person name="Edmands S."/>
            <person name="Li W."/>
            <person name="Burton R.S."/>
        </authorList>
    </citation>
    <scope>NUCLEOTIDE SEQUENCE [LARGE SCALE GENOMIC DNA]</scope>
    <source>
        <strain evidence="7 8">San Diego</strain>
    </source>
</reference>
<dbReference type="Gene3D" id="3.20.20.80">
    <property type="entry name" value="Glycosidases"/>
    <property type="match status" value="2"/>
</dbReference>
<evidence type="ECO:0000256" key="1">
    <source>
        <dbReference type="ARBA" id="ARBA00009121"/>
    </source>
</evidence>
<gene>
    <name evidence="7" type="ORF">TCAL_08182</name>
</gene>
<feature type="domain" description="GH18" evidence="6">
    <location>
        <begin position="104"/>
        <end position="457"/>
    </location>
</feature>
<sequence length="843" mass="94112">MKIWSRSPFLALTFALAFHKLEASSHCSSIDGLQPDPADVACKKFQLCESGLPIARFTCSQGTVFHRSLQKCVPGNGCYVAISNSREKIYVPEFNRYAACPHEKNVVCYFPSWGVNRPGVSKFTQENIDFSLCSHIIYGFVELSEDFEITPRNDSIKSFLDFVSIKERYPKAAFLVGMGGWEHSTQNKDLYQNLFASPSKSQVFATSVVTFLQTFSLDGLDVVYLHPGAADRANYARFMGQLKSMFKQKDDLLLTATISGAAYILREGFDFEALRPNVDHYHILAYEFHGSWDADADHHSPLYKRPWDSSGLDVQSVIQLFVELGVSLEKVVLGIPALGRSFRVSGASRDPPLPKIGKADPGNWTHDATSLAYFEICQNIIYNNWTLVDQTSAPYAFKDDQWVGFDSPMSVQAKAEYIREKGLRGAMLFNVGDSDFRGICGPPFPLLRAINKVFRQTPCRNFYKKPKQVQPTSCNKTKKVICYYTNWAKYRAGLAKFGTSEVNATLCTHLVYAFLDLGGELTFTIDGPEQDDLLRFTGIKAKFPKVKYLASIGGSSSSSTHRLLYQSLLDDSDHRLTFSKSAVAFLKHYNFDGLDVDYQPKHKAERQGYCELIKALSKYLSDFDMDLTVTIKAQENLIKDTYDIRCLSDHTDALVALTYNLHDSPAINTGHLAPLENTNPSKLDVKSIMQLLLQLGASPEKVVLSIPAFGQSFTTKGSATHSPQAVAAKGRQGHLTSSAGILSYTEICLELQNETWSQGGTNISGPYMYKGNQWIGYDDPSSIKAKVRYVLDHGLGGVMLWEISFDDFNPLCSDVKNPLLEAIHENLCKASVEPRFNVIVETY</sequence>
<dbReference type="GO" id="GO:0006032">
    <property type="term" value="P:chitin catabolic process"/>
    <property type="evidence" value="ECO:0007669"/>
    <property type="project" value="TreeGrafter"/>
</dbReference>
<organism evidence="7 8">
    <name type="scientific">Tigriopus californicus</name>
    <name type="common">Marine copepod</name>
    <dbReference type="NCBI Taxonomy" id="6832"/>
    <lineage>
        <taxon>Eukaryota</taxon>
        <taxon>Metazoa</taxon>
        <taxon>Ecdysozoa</taxon>
        <taxon>Arthropoda</taxon>
        <taxon>Crustacea</taxon>
        <taxon>Multicrustacea</taxon>
        <taxon>Hexanauplia</taxon>
        <taxon>Copepoda</taxon>
        <taxon>Harpacticoida</taxon>
        <taxon>Harpacticidae</taxon>
        <taxon>Tigriopus</taxon>
    </lineage>
</organism>
<dbReference type="Gene3D" id="3.10.50.10">
    <property type="match status" value="2"/>
</dbReference>
<dbReference type="PANTHER" id="PTHR11177">
    <property type="entry name" value="CHITINASE"/>
    <property type="match status" value="1"/>
</dbReference>
<feature type="chain" id="PRO_5021713365" evidence="4">
    <location>
        <begin position="24"/>
        <end position="843"/>
    </location>
</feature>
<dbReference type="SMART" id="SM00636">
    <property type="entry name" value="Glyco_18"/>
    <property type="match status" value="2"/>
</dbReference>
<dbReference type="SUPFAM" id="SSF57625">
    <property type="entry name" value="Invertebrate chitin-binding proteins"/>
    <property type="match status" value="1"/>
</dbReference>
<dbReference type="Pfam" id="PF01607">
    <property type="entry name" value="CBM_14"/>
    <property type="match status" value="1"/>
</dbReference>
<dbReference type="EMBL" id="VCGU01000007">
    <property type="protein sequence ID" value="TRY73233.1"/>
    <property type="molecule type" value="Genomic_DNA"/>
</dbReference>
<dbReference type="OrthoDB" id="73875at2759"/>
<keyword evidence="3" id="KW-1015">Disulfide bond</keyword>
<dbReference type="InterPro" id="IPR011583">
    <property type="entry name" value="Chitinase_II/V-like_cat"/>
</dbReference>
<dbReference type="OMA" id="IQIKMDW"/>
<dbReference type="GO" id="GO:0005975">
    <property type="term" value="P:carbohydrate metabolic process"/>
    <property type="evidence" value="ECO:0007669"/>
    <property type="project" value="InterPro"/>
</dbReference>
<comment type="caution">
    <text evidence="7">The sequence shown here is derived from an EMBL/GenBank/DDBJ whole genome shotgun (WGS) entry which is preliminary data.</text>
</comment>
<evidence type="ECO:0000256" key="4">
    <source>
        <dbReference type="SAM" id="SignalP"/>
    </source>
</evidence>